<dbReference type="Proteomes" id="UP000327013">
    <property type="component" value="Chromosome 7"/>
</dbReference>
<proteinExistence type="predicted"/>
<evidence type="ECO:0000313" key="2">
    <source>
        <dbReference type="Proteomes" id="UP000327013"/>
    </source>
</evidence>
<keyword evidence="2" id="KW-1185">Reference proteome</keyword>
<dbReference type="EMBL" id="CM017327">
    <property type="protein sequence ID" value="KAE8100570.1"/>
    <property type="molecule type" value="Genomic_DNA"/>
</dbReference>
<dbReference type="AlphaFoldDB" id="A0A5N6RR08"/>
<sequence length="114" mass="13571">MPKSCKRAIAHQILSKKRNNKRIMFIEQHIVKPLSNHEIRIDASPNTKKNLDEIDHKHLQRNPCMKKKTFPEAFTTISEVLIRNQENPPSKQLTKYWKKLKNCSYKFQQQCIKT</sequence>
<name>A0A5N6RR08_9ROSI</name>
<accession>A0A5N6RR08</accession>
<reference evidence="1 2" key="1">
    <citation type="submission" date="2019-06" db="EMBL/GenBank/DDBJ databases">
        <title>A chromosomal-level reference genome of Carpinus fangiana (Coryloideae, Betulaceae).</title>
        <authorList>
            <person name="Yang X."/>
            <person name="Wang Z."/>
            <person name="Zhang L."/>
            <person name="Hao G."/>
            <person name="Liu J."/>
            <person name="Yang Y."/>
        </authorList>
    </citation>
    <scope>NUCLEOTIDE SEQUENCE [LARGE SCALE GENOMIC DNA]</scope>
    <source>
        <strain evidence="1">Cfa_2016G</strain>
        <tissue evidence="1">Leaf</tissue>
    </source>
</reference>
<evidence type="ECO:0000313" key="1">
    <source>
        <dbReference type="EMBL" id="KAE8100570.1"/>
    </source>
</evidence>
<organism evidence="1 2">
    <name type="scientific">Carpinus fangiana</name>
    <dbReference type="NCBI Taxonomy" id="176857"/>
    <lineage>
        <taxon>Eukaryota</taxon>
        <taxon>Viridiplantae</taxon>
        <taxon>Streptophyta</taxon>
        <taxon>Embryophyta</taxon>
        <taxon>Tracheophyta</taxon>
        <taxon>Spermatophyta</taxon>
        <taxon>Magnoliopsida</taxon>
        <taxon>eudicotyledons</taxon>
        <taxon>Gunneridae</taxon>
        <taxon>Pentapetalae</taxon>
        <taxon>rosids</taxon>
        <taxon>fabids</taxon>
        <taxon>Fagales</taxon>
        <taxon>Betulaceae</taxon>
        <taxon>Carpinus</taxon>
    </lineage>
</organism>
<protein>
    <submittedName>
        <fullName evidence="1">Uncharacterized protein</fullName>
    </submittedName>
</protein>
<gene>
    <name evidence="1" type="ORF">FH972_018456</name>
</gene>